<reference evidence="4" key="1">
    <citation type="submission" date="2020-06" db="EMBL/GenBank/DDBJ databases">
        <authorList>
            <person name="Li T."/>
            <person name="Hu X."/>
            <person name="Zhang T."/>
            <person name="Song X."/>
            <person name="Zhang H."/>
            <person name="Dai N."/>
            <person name="Sheng W."/>
            <person name="Hou X."/>
            <person name="Wei L."/>
        </authorList>
    </citation>
    <scope>NUCLEOTIDE SEQUENCE</scope>
    <source>
        <strain evidence="4">3651</strain>
        <tissue evidence="4">Leaf</tissue>
    </source>
</reference>
<dbReference type="Proteomes" id="UP001293254">
    <property type="component" value="Unassembled WGS sequence"/>
</dbReference>
<keyword evidence="2" id="KW-0017">Alkaloid metabolism</keyword>
<dbReference type="GO" id="GO:0005737">
    <property type="term" value="C:cytoplasm"/>
    <property type="evidence" value="ECO:0007669"/>
    <property type="project" value="TreeGrafter"/>
</dbReference>
<dbReference type="SUPFAM" id="SSF55961">
    <property type="entry name" value="Bet v1-like"/>
    <property type="match status" value="1"/>
</dbReference>
<keyword evidence="5" id="KW-1185">Reference proteome</keyword>
<dbReference type="PANTHER" id="PTHR31213">
    <property type="entry name" value="OS08G0374000 PROTEIN-RELATED"/>
    <property type="match status" value="1"/>
</dbReference>
<dbReference type="GO" id="GO:0005634">
    <property type="term" value="C:nucleus"/>
    <property type="evidence" value="ECO:0007669"/>
    <property type="project" value="TreeGrafter"/>
</dbReference>
<comment type="similarity">
    <text evidence="1">Belongs to the BetVI family.</text>
</comment>
<organism evidence="4 5">
    <name type="scientific">Sesamum alatum</name>
    <dbReference type="NCBI Taxonomy" id="300844"/>
    <lineage>
        <taxon>Eukaryota</taxon>
        <taxon>Viridiplantae</taxon>
        <taxon>Streptophyta</taxon>
        <taxon>Embryophyta</taxon>
        <taxon>Tracheophyta</taxon>
        <taxon>Spermatophyta</taxon>
        <taxon>Magnoliopsida</taxon>
        <taxon>eudicotyledons</taxon>
        <taxon>Gunneridae</taxon>
        <taxon>Pentapetalae</taxon>
        <taxon>asterids</taxon>
        <taxon>lamiids</taxon>
        <taxon>Lamiales</taxon>
        <taxon>Pedaliaceae</taxon>
        <taxon>Sesamum</taxon>
    </lineage>
</organism>
<comment type="caution">
    <text evidence="4">The sequence shown here is derived from an EMBL/GenBank/DDBJ whole genome shotgun (WGS) entry which is preliminary data.</text>
</comment>
<dbReference type="EMBL" id="JACGWO010000002">
    <property type="protein sequence ID" value="KAK4436140.1"/>
    <property type="molecule type" value="Genomic_DNA"/>
</dbReference>
<dbReference type="GO" id="GO:0038023">
    <property type="term" value="F:signaling receptor activity"/>
    <property type="evidence" value="ECO:0007669"/>
    <property type="project" value="TreeGrafter"/>
</dbReference>
<protein>
    <recommendedName>
        <fullName evidence="3">Bet v I/Major latex protein domain-containing protein</fullName>
    </recommendedName>
</protein>
<dbReference type="GO" id="GO:0010427">
    <property type="term" value="F:abscisic acid binding"/>
    <property type="evidence" value="ECO:0007669"/>
    <property type="project" value="TreeGrafter"/>
</dbReference>
<evidence type="ECO:0000313" key="5">
    <source>
        <dbReference type="Proteomes" id="UP001293254"/>
    </source>
</evidence>
<dbReference type="GO" id="GO:0009738">
    <property type="term" value="P:abscisic acid-activated signaling pathway"/>
    <property type="evidence" value="ECO:0007669"/>
    <property type="project" value="TreeGrafter"/>
</dbReference>
<dbReference type="GO" id="GO:0006952">
    <property type="term" value="P:defense response"/>
    <property type="evidence" value="ECO:0007669"/>
    <property type="project" value="InterPro"/>
</dbReference>
<reference evidence="4" key="2">
    <citation type="journal article" date="2024" name="Plant">
        <title>Genomic evolution and insights into agronomic trait innovations of Sesamum species.</title>
        <authorList>
            <person name="Miao H."/>
            <person name="Wang L."/>
            <person name="Qu L."/>
            <person name="Liu H."/>
            <person name="Sun Y."/>
            <person name="Le M."/>
            <person name="Wang Q."/>
            <person name="Wei S."/>
            <person name="Zheng Y."/>
            <person name="Lin W."/>
            <person name="Duan Y."/>
            <person name="Cao H."/>
            <person name="Xiong S."/>
            <person name="Wang X."/>
            <person name="Wei L."/>
            <person name="Li C."/>
            <person name="Ma Q."/>
            <person name="Ju M."/>
            <person name="Zhao R."/>
            <person name="Li G."/>
            <person name="Mu C."/>
            <person name="Tian Q."/>
            <person name="Mei H."/>
            <person name="Zhang T."/>
            <person name="Gao T."/>
            <person name="Zhang H."/>
        </authorList>
    </citation>
    <scope>NUCLEOTIDE SEQUENCE</scope>
    <source>
        <strain evidence="4">3651</strain>
    </source>
</reference>
<evidence type="ECO:0000313" key="4">
    <source>
        <dbReference type="EMBL" id="KAK4436140.1"/>
    </source>
</evidence>
<dbReference type="Gene3D" id="3.30.530.20">
    <property type="match status" value="1"/>
</dbReference>
<dbReference type="Pfam" id="PF00407">
    <property type="entry name" value="Bet_v_1"/>
    <property type="match status" value="1"/>
</dbReference>
<gene>
    <name evidence="4" type="ORF">Salat_0777700</name>
</gene>
<evidence type="ECO:0000256" key="2">
    <source>
        <dbReference type="ARBA" id="ARBA00022589"/>
    </source>
</evidence>
<name>A0AAE1YSY7_9LAMI</name>
<proteinExistence type="inferred from homology"/>
<evidence type="ECO:0000256" key="1">
    <source>
        <dbReference type="ARBA" id="ARBA00009744"/>
    </source>
</evidence>
<feature type="domain" description="Bet v I/Major latex protein" evidence="3">
    <location>
        <begin position="1"/>
        <end position="134"/>
    </location>
</feature>
<sequence length="161" mass="17875">MVGKISEEIEVKVPASEAWKVYGSLQLPKITVEGLLNQFSKYEVLQGDGSAGTIIQVFFPPGEAGPKWFKEKFTVVDEERRVKEAELVEGGFLDLGFTRYGVRLEVVEKEGKKEESVVRATVEYELKEEAAANASLVSNEPLLTIIKLAADYVTKNYKASN</sequence>
<dbReference type="PANTHER" id="PTHR31213:SF19">
    <property type="entry name" value="BET V I_MAJOR LATEX PROTEIN DOMAIN-CONTAINING PROTEIN"/>
    <property type="match status" value="1"/>
</dbReference>
<dbReference type="AlphaFoldDB" id="A0AAE1YSY7"/>
<dbReference type="InterPro" id="IPR050279">
    <property type="entry name" value="Plant_def-hormone_signal"/>
</dbReference>
<evidence type="ECO:0000259" key="3">
    <source>
        <dbReference type="Pfam" id="PF00407"/>
    </source>
</evidence>
<dbReference type="InterPro" id="IPR023393">
    <property type="entry name" value="START-like_dom_sf"/>
</dbReference>
<accession>A0AAE1YSY7</accession>
<dbReference type="GO" id="GO:0009820">
    <property type="term" value="P:alkaloid metabolic process"/>
    <property type="evidence" value="ECO:0007669"/>
    <property type="project" value="UniProtKB-KW"/>
</dbReference>
<dbReference type="CDD" id="cd07816">
    <property type="entry name" value="Bet_v1-like"/>
    <property type="match status" value="1"/>
</dbReference>
<dbReference type="GO" id="GO:0004864">
    <property type="term" value="F:protein phosphatase inhibitor activity"/>
    <property type="evidence" value="ECO:0007669"/>
    <property type="project" value="TreeGrafter"/>
</dbReference>
<dbReference type="InterPro" id="IPR000916">
    <property type="entry name" value="Bet_v_I/MLP"/>
</dbReference>